<evidence type="ECO:0000256" key="3">
    <source>
        <dbReference type="ARBA" id="ARBA00023125"/>
    </source>
</evidence>
<dbReference type="InterPro" id="IPR005119">
    <property type="entry name" value="LysR_subst-bd"/>
</dbReference>
<keyword evidence="4" id="KW-0804">Transcription</keyword>
<dbReference type="SUPFAM" id="SSF46785">
    <property type="entry name" value="Winged helix' DNA-binding domain"/>
    <property type="match status" value="1"/>
</dbReference>
<dbReference type="InterPro" id="IPR000847">
    <property type="entry name" value="LysR_HTH_N"/>
</dbReference>
<dbReference type="AlphaFoldDB" id="A0A1T4VVX7"/>
<dbReference type="PANTHER" id="PTHR30126">
    <property type="entry name" value="HTH-TYPE TRANSCRIPTIONAL REGULATOR"/>
    <property type="match status" value="1"/>
</dbReference>
<dbReference type="SUPFAM" id="SSF53850">
    <property type="entry name" value="Periplasmic binding protein-like II"/>
    <property type="match status" value="1"/>
</dbReference>
<dbReference type="Pfam" id="PF03466">
    <property type="entry name" value="LysR_substrate"/>
    <property type="match status" value="1"/>
</dbReference>
<accession>A0A1T4VVX7</accession>
<dbReference type="Gene3D" id="1.10.10.10">
    <property type="entry name" value="Winged helix-like DNA-binding domain superfamily/Winged helix DNA-binding domain"/>
    <property type="match status" value="1"/>
</dbReference>
<dbReference type="RefSeq" id="WP_078754496.1">
    <property type="nucleotide sequence ID" value="NZ_FUXU01000112.1"/>
</dbReference>
<dbReference type="InterPro" id="IPR036390">
    <property type="entry name" value="WH_DNA-bd_sf"/>
</dbReference>
<reference evidence="7" key="1">
    <citation type="submission" date="2017-02" db="EMBL/GenBank/DDBJ databases">
        <authorList>
            <person name="Varghese N."/>
            <person name="Submissions S."/>
        </authorList>
    </citation>
    <scope>NUCLEOTIDE SEQUENCE [LARGE SCALE GENOMIC DNA]</scope>
    <source>
        <strain evidence="7">DSM 22720</strain>
    </source>
</reference>
<comment type="similarity">
    <text evidence="1">Belongs to the LysR transcriptional regulatory family.</text>
</comment>
<keyword evidence="2" id="KW-0805">Transcription regulation</keyword>
<dbReference type="PRINTS" id="PR00039">
    <property type="entry name" value="HTHLYSR"/>
</dbReference>
<dbReference type="Proteomes" id="UP000190162">
    <property type="component" value="Unassembled WGS sequence"/>
</dbReference>
<evidence type="ECO:0000256" key="4">
    <source>
        <dbReference type="ARBA" id="ARBA00023163"/>
    </source>
</evidence>
<dbReference type="InterPro" id="IPR036388">
    <property type="entry name" value="WH-like_DNA-bd_sf"/>
</dbReference>
<evidence type="ECO:0000256" key="2">
    <source>
        <dbReference type="ARBA" id="ARBA00023015"/>
    </source>
</evidence>
<dbReference type="CDD" id="cd05466">
    <property type="entry name" value="PBP2_LTTR_substrate"/>
    <property type="match status" value="1"/>
</dbReference>
<evidence type="ECO:0000256" key="1">
    <source>
        <dbReference type="ARBA" id="ARBA00009437"/>
    </source>
</evidence>
<dbReference type="OrthoDB" id="196624at2"/>
<feature type="domain" description="HTH lysR-type" evidence="5">
    <location>
        <begin position="3"/>
        <end position="60"/>
    </location>
</feature>
<sequence length="293" mass="33108">MQWTLEQLKAFVEAADNGSFSAAARKLGKAQSRISTAIANLEIDLGFELFDRSAKLPVLTEAGQEMLIDAKAILQQCQRMNARAMAVTEGDPVAFTVAIDEAVPMQTFEMLFEMLADAFPDLKLTILNGSQDDIATWVKDERADIGFIFRVKSMKETLDWYDITTINQVLIAANDHPLAKIKHPREDDLVKYRQLAIVDSLGVSRELPISPRYWYVDSYFYISNMVMRGVGWAFVPQHIAQMEWVEGSVKVLSTNELSSPPLLTLSAIKRKARGWDKVMQWIDSKLNTLFPEQ</sequence>
<dbReference type="FunFam" id="1.10.10.10:FF:000001">
    <property type="entry name" value="LysR family transcriptional regulator"/>
    <property type="match status" value="1"/>
</dbReference>
<dbReference type="Pfam" id="PF00126">
    <property type="entry name" value="HTH_1"/>
    <property type="match status" value="1"/>
</dbReference>
<dbReference type="Gene3D" id="3.40.190.290">
    <property type="match status" value="1"/>
</dbReference>
<organism evidence="6 7">
    <name type="scientific">Enterovibrio nigricans DSM 22720</name>
    <dbReference type="NCBI Taxonomy" id="1121868"/>
    <lineage>
        <taxon>Bacteria</taxon>
        <taxon>Pseudomonadati</taxon>
        <taxon>Pseudomonadota</taxon>
        <taxon>Gammaproteobacteria</taxon>
        <taxon>Vibrionales</taxon>
        <taxon>Vibrionaceae</taxon>
        <taxon>Enterovibrio</taxon>
    </lineage>
</organism>
<dbReference type="GO" id="GO:0000976">
    <property type="term" value="F:transcription cis-regulatory region binding"/>
    <property type="evidence" value="ECO:0007669"/>
    <property type="project" value="TreeGrafter"/>
</dbReference>
<dbReference type="PROSITE" id="PS50931">
    <property type="entry name" value="HTH_LYSR"/>
    <property type="match status" value="1"/>
</dbReference>
<dbReference type="PANTHER" id="PTHR30126:SF91">
    <property type="entry name" value="LYSR FAMILY TRANSCRIPTIONAL REGULATOR"/>
    <property type="match status" value="1"/>
</dbReference>
<keyword evidence="3 6" id="KW-0238">DNA-binding</keyword>
<name>A0A1T4VVX7_9GAMM</name>
<keyword evidence="7" id="KW-1185">Reference proteome</keyword>
<evidence type="ECO:0000259" key="5">
    <source>
        <dbReference type="PROSITE" id="PS50931"/>
    </source>
</evidence>
<gene>
    <name evidence="6" type="ORF">SAMN02745132_04415</name>
</gene>
<dbReference type="GO" id="GO:0003700">
    <property type="term" value="F:DNA-binding transcription factor activity"/>
    <property type="evidence" value="ECO:0007669"/>
    <property type="project" value="InterPro"/>
</dbReference>
<protein>
    <submittedName>
        <fullName evidence="6">DNA-binding transcriptional regulator, LysR family</fullName>
    </submittedName>
</protein>
<evidence type="ECO:0000313" key="6">
    <source>
        <dbReference type="EMBL" id="SKA69170.1"/>
    </source>
</evidence>
<dbReference type="EMBL" id="FUXU01000112">
    <property type="protein sequence ID" value="SKA69170.1"/>
    <property type="molecule type" value="Genomic_DNA"/>
</dbReference>
<proteinExistence type="inferred from homology"/>
<evidence type="ECO:0000313" key="7">
    <source>
        <dbReference type="Proteomes" id="UP000190162"/>
    </source>
</evidence>